<evidence type="ECO:0000256" key="1">
    <source>
        <dbReference type="SAM" id="MobiDB-lite"/>
    </source>
</evidence>
<comment type="caution">
    <text evidence="2">The sequence shown here is derived from an EMBL/GenBank/DDBJ whole genome shotgun (WGS) entry which is preliminary data.</text>
</comment>
<organism evidence="2 3">
    <name type="scientific">Corchorus olitorius</name>
    <dbReference type="NCBI Taxonomy" id="93759"/>
    <lineage>
        <taxon>Eukaryota</taxon>
        <taxon>Viridiplantae</taxon>
        <taxon>Streptophyta</taxon>
        <taxon>Embryophyta</taxon>
        <taxon>Tracheophyta</taxon>
        <taxon>Spermatophyta</taxon>
        <taxon>Magnoliopsida</taxon>
        <taxon>eudicotyledons</taxon>
        <taxon>Gunneridae</taxon>
        <taxon>Pentapetalae</taxon>
        <taxon>rosids</taxon>
        <taxon>malvids</taxon>
        <taxon>Malvales</taxon>
        <taxon>Malvaceae</taxon>
        <taxon>Grewioideae</taxon>
        <taxon>Apeibeae</taxon>
        <taxon>Corchorus</taxon>
    </lineage>
</organism>
<evidence type="ECO:0000313" key="2">
    <source>
        <dbReference type="EMBL" id="OMP12357.1"/>
    </source>
</evidence>
<protein>
    <submittedName>
        <fullName evidence="2">Uncharacterized protein</fullName>
    </submittedName>
</protein>
<reference evidence="3" key="1">
    <citation type="submission" date="2013-09" db="EMBL/GenBank/DDBJ databases">
        <title>Corchorus olitorius genome sequencing.</title>
        <authorList>
            <person name="Alam M."/>
            <person name="Haque M.S."/>
            <person name="Islam M.S."/>
            <person name="Emdad E.M."/>
            <person name="Islam M.M."/>
            <person name="Ahmed B."/>
            <person name="Halim A."/>
            <person name="Hossen Q.M.M."/>
            <person name="Hossain M.Z."/>
            <person name="Ahmed R."/>
            <person name="Khan M.M."/>
            <person name="Islam R."/>
            <person name="Rashid M.M."/>
            <person name="Khan S.A."/>
            <person name="Rahman M.S."/>
            <person name="Alam M."/>
            <person name="Yahiya A.S."/>
            <person name="Khan M.S."/>
            <person name="Azam M.S."/>
            <person name="Haque T."/>
            <person name="Lashkar M.Z.H."/>
            <person name="Akhand A.I."/>
            <person name="Morshed G."/>
            <person name="Roy S."/>
            <person name="Uddin K.S."/>
            <person name="Rabeya T."/>
            <person name="Hossain A.S."/>
            <person name="Chowdhury A."/>
            <person name="Snigdha A.R."/>
            <person name="Mortoza M.S."/>
            <person name="Matin S.A."/>
            <person name="Hoque S.M.E."/>
            <person name="Islam M.K."/>
            <person name="Roy D.K."/>
            <person name="Haider R."/>
            <person name="Moosa M.M."/>
            <person name="Elias S.M."/>
            <person name="Hasan A.M."/>
            <person name="Jahan S."/>
            <person name="Shafiuddin M."/>
            <person name="Mahmood N."/>
            <person name="Shommy N.S."/>
        </authorList>
    </citation>
    <scope>NUCLEOTIDE SEQUENCE [LARGE SCALE GENOMIC DNA]</scope>
    <source>
        <strain evidence="3">cv. O-4</strain>
    </source>
</reference>
<dbReference type="Proteomes" id="UP000187203">
    <property type="component" value="Unassembled WGS sequence"/>
</dbReference>
<gene>
    <name evidence="2" type="ORF">COLO4_03286</name>
</gene>
<name>A0A1R3KZ90_9ROSI</name>
<dbReference type="EMBL" id="AWUE01009504">
    <property type="protein sequence ID" value="OMP12357.1"/>
    <property type="molecule type" value="Genomic_DNA"/>
</dbReference>
<evidence type="ECO:0000313" key="3">
    <source>
        <dbReference type="Proteomes" id="UP000187203"/>
    </source>
</evidence>
<dbReference type="AlphaFoldDB" id="A0A1R3KZ90"/>
<feature type="region of interest" description="Disordered" evidence="1">
    <location>
        <begin position="1"/>
        <end position="28"/>
    </location>
</feature>
<keyword evidence="3" id="KW-1185">Reference proteome</keyword>
<accession>A0A1R3KZ90</accession>
<sequence>MEYLSMGFPRSGSPCKSPRRPGRVRSINRPGDRVSEFIEWPRLNVLLS</sequence>
<proteinExistence type="predicted"/>